<gene>
    <name evidence="1" type="ORF">LCGC14_2329170</name>
</gene>
<dbReference type="EMBL" id="LAZR01033438">
    <property type="protein sequence ID" value="KKL48074.1"/>
    <property type="molecule type" value="Genomic_DNA"/>
</dbReference>
<comment type="caution">
    <text evidence="1">The sequence shown here is derived from an EMBL/GenBank/DDBJ whole genome shotgun (WGS) entry which is preliminary data.</text>
</comment>
<protein>
    <submittedName>
        <fullName evidence="1">Uncharacterized protein</fullName>
    </submittedName>
</protein>
<reference evidence="1" key="1">
    <citation type="journal article" date="2015" name="Nature">
        <title>Complex archaea that bridge the gap between prokaryotes and eukaryotes.</title>
        <authorList>
            <person name="Spang A."/>
            <person name="Saw J.H."/>
            <person name="Jorgensen S.L."/>
            <person name="Zaremba-Niedzwiedzka K."/>
            <person name="Martijn J."/>
            <person name="Lind A.E."/>
            <person name="van Eijk R."/>
            <person name="Schleper C."/>
            <person name="Guy L."/>
            <person name="Ettema T.J."/>
        </authorList>
    </citation>
    <scope>NUCLEOTIDE SEQUENCE</scope>
</reference>
<sequence length="93" mass="10539">MEDKRTITYADYGLPTIGNEAEELEQLREFYKIVTDCAANEQLMEELDNGTCELQGGNELGVRIDLENICLMLGDYYTRQEAGENGDEQHDDA</sequence>
<name>A0A0F9CG23_9ZZZZ</name>
<organism evidence="1">
    <name type="scientific">marine sediment metagenome</name>
    <dbReference type="NCBI Taxonomy" id="412755"/>
    <lineage>
        <taxon>unclassified sequences</taxon>
        <taxon>metagenomes</taxon>
        <taxon>ecological metagenomes</taxon>
    </lineage>
</organism>
<proteinExistence type="predicted"/>
<dbReference type="AlphaFoldDB" id="A0A0F9CG23"/>
<accession>A0A0F9CG23</accession>
<evidence type="ECO:0000313" key="1">
    <source>
        <dbReference type="EMBL" id="KKL48074.1"/>
    </source>
</evidence>